<dbReference type="HAMAP" id="MF_00528">
    <property type="entry name" value="Maf"/>
    <property type="match status" value="1"/>
</dbReference>
<keyword evidence="4" id="KW-0963">Cytoplasm</keyword>
<evidence type="ECO:0000256" key="1">
    <source>
        <dbReference type="ARBA" id="ARBA00001968"/>
    </source>
</evidence>
<comment type="function">
    <text evidence="4">Nucleoside triphosphate pyrophosphatase that hydrolyzes dTTP and UTP. May have a dual role in cell division arrest and in preventing the incorporation of modified nucleotides into cellular nucleic acids.</text>
</comment>
<name>A0A6L9MV88_9ALTE</name>
<feature type="site" description="Important for substrate specificity" evidence="4">
    <location>
        <position position="160"/>
    </location>
</feature>
<feature type="active site" description="Proton acceptor" evidence="4">
    <location>
        <position position="77"/>
    </location>
</feature>
<gene>
    <name evidence="5" type="ORF">GTW09_10730</name>
</gene>
<dbReference type="SUPFAM" id="SSF52972">
    <property type="entry name" value="ITPase-like"/>
    <property type="match status" value="1"/>
</dbReference>
<keyword evidence="6" id="KW-1185">Reference proteome</keyword>
<accession>A0A6L9MV88</accession>
<evidence type="ECO:0000313" key="5">
    <source>
        <dbReference type="EMBL" id="NDW21997.1"/>
    </source>
</evidence>
<dbReference type="PANTHER" id="PTHR43213">
    <property type="entry name" value="BIFUNCTIONAL DTTP/UTP PYROPHOSPHATASE/METHYLTRANSFERASE PROTEIN-RELATED"/>
    <property type="match status" value="1"/>
</dbReference>
<dbReference type="AlphaFoldDB" id="A0A6L9MV88"/>
<dbReference type="EMBL" id="JAAAWP010000006">
    <property type="protein sequence ID" value="NDW21997.1"/>
    <property type="molecule type" value="Genomic_DNA"/>
</dbReference>
<protein>
    <recommendedName>
        <fullName evidence="4">dTTP/UTP pyrophosphatase</fullName>
        <shortName evidence="4">dTTPase/UTPase</shortName>
        <ecNumber evidence="4">3.6.1.9</ecNumber>
    </recommendedName>
    <alternativeName>
        <fullName evidence="4">Nucleoside triphosphate pyrophosphatase</fullName>
    </alternativeName>
    <alternativeName>
        <fullName evidence="4">Nucleotide pyrophosphatase</fullName>
        <shortName evidence="4">Nucleotide PPase</shortName>
    </alternativeName>
</protein>
<dbReference type="CDD" id="cd00555">
    <property type="entry name" value="Maf"/>
    <property type="match status" value="1"/>
</dbReference>
<dbReference type="Gene3D" id="3.90.950.10">
    <property type="match status" value="1"/>
</dbReference>
<dbReference type="PANTHER" id="PTHR43213:SF5">
    <property type="entry name" value="BIFUNCTIONAL DTTP_UTP PYROPHOSPHATASE_METHYLTRANSFERASE PROTEIN-RELATED"/>
    <property type="match status" value="1"/>
</dbReference>
<keyword evidence="3 4" id="KW-0546">Nucleotide metabolism</keyword>
<comment type="caution">
    <text evidence="5">The sequence shown here is derived from an EMBL/GenBank/DDBJ whole genome shotgun (WGS) entry which is preliminary data.</text>
</comment>
<dbReference type="PIRSF" id="PIRSF006305">
    <property type="entry name" value="Maf"/>
    <property type="match status" value="1"/>
</dbReference>
<dbReference type="InterPro" id="IPR003697">
    <property type="entry name" value="Maf-like"/>
</dbReference>
<comment type="cofactor">
    <cofactor evidence="1 4">
        <name>a divalent metal cation</name>
        <dbReference type="ChEBI" id="CHEBI:60240"/>
    </cofactor>
</comment>
<comment type="caution">
    <text evidence="4">Lacks conserved residue(s) required for the propagation of feature annotation.</text>
</comment>
<evidence type="ECO:0000256" key="2">
    <source>
        <dbReference type="ARBA" id="ARBA00022801"/>
    </source>
</evidence>
<dbReference type="GO" id="GO:0047429">
    <property type="term" value="F:nucleoside triphosphate diphosphatase activity"/>
    <property type="evidence" value="ECO:0007669"/>
    <property type="project" value="UniProtKB-EC"/>
</dbReference>
<feature type="site" description="Important for substrate specificity" evidence="4">
    <location>
        <position position="78"/>
    </location>
</feature>
<dbReference type="RefSeq" id="WP_163111885.1">
    <property type="nucleotide sequence ID" value="NZ_JAAAWP010000006.1"/>
</dbReference>
<keyword evidence="2 4" id="KW-0378">Hydrolase</keyword>
<organism evidence="5 6">
    <name type="scientific">Alteromonas hispanica</name>
    <dbReference type="NCBI Taxonomy" id="315421"/>
    <lineage>
        <taxon>Bacteria</taxon>
        <taxon>Pseudomonadati</taxon>
        <taxon>Pseudomonadota</taxon>
        <taxon>Gammaproteobacteria</taxon>
        <taxon>Alteromonadales</taxon>
        <taxon>Alteromonadaceae</taxon>
        <taxon>Alteromonas/Salinimonas group</taxon>
        <taxon>Alteromonas</taxon>
    </lineage>
</organism>
<evidence type="ECO:0000256" key="4">
    <source>
        <dbReference type="HAMAP-Rule" id="MF_00528"/>
    </source>
</evidence>
<dbReference type="NCBIfam" id="TIGR00172">
    <property type="entry name" value="maf"/>
    <property type="match status" value="1"/>
</dbReference>
<evidence type="ECO:0000313" key="6">
    <source>
        <dbReference type="Proteomes" id="UP000478837"/>
    </source>
</evidence>
<dbReference type="InterPro" id="IPR029001">
    <property type="entry name" value="ITPase-like_fam"/>
</dbReference>
<sequence>MHSHLILASASPRRTALLNQMKVAHTVLPADIDETPKPNESPYDLVARLASEKAQAVMSKVNASSEPATSNVVLASDTLIAFNGASVGKPVDREDAIRILSMLSGQTHEVLTAISAMSELKQITRTVTTSVTFATLTKQQIIAYWETGEPQDKAGSYAIQGIGGEFVVSINGSPSSVVGLPLYETRQLLNEFGVAK</sequence>
<dbReference type="GO" id="GO:0005737">
    <property type="term" value="C:cytoplasm"/>
    <property type="evidence" value="ECO:0007669"/>
    <property type="project" value="UniProtKB-SubCell"/>
</dbReference>
<comment type="similarity">
    <text evidence="4">Belongs to the Maf family. YhdE subfamily.</text>
</comment>
<comment type="catalytic activity">
    <reaction evidence="4">
        <text>UTP + H2O = UMP + diphosphate + H(+)</text>
        <dbReference type="Rhea" id="RHEA:29395"/>
        <dbReference type="ChEBI" id="CHEBI:15377"/>
        <dbReference type="ChEBI" id="CHEBI:15378"/>
        <dbReference type="ChEBI" id="CHEBI:33019"/>
        <dbReference type="ChEBI" id="CHEBI:46398"/>
        <dbReference type="ChEBI" id="CHEBI:57865"/>
        <dbReference type="EC" id="3.6.1.9"/>
    </reaction>
</comment>
<dbReference type="EC" id="3.6.1.9" evidence="4"/>
<comment type="subcellular location">
    <subcellularLocation>
        <location evidence="4">Cytoplasm</location>
    </subcellularLocation>
</comment>
<dbReference type="Pfam" id="PF02545">
    <property type="entry name" value="Maf"/>
    <property type="match status" value="1"/>
</dbReference>
<dbReference type="GO" id="GO:0009117">
    <property type="term" value="P:nucleotide metabolic process"/>
    <property type="evidence" value="ECO:0007669"/>
    <property type="project" value="UniProtKB-KW"/>
</dbReference>
<evidence type="ECO:0000256" key="3">
    <source>
        <dbReference type="ARBA" id="ARBA00023080"/>
    </source>
</evidence>
<comment type="catalytic activity">
    <reaction evidence="4">
        <text>dTTP + H2O = dTMP + diphosphate + H(+)</text>
        <dbReference type="Rhea" id="RHEA:28534"/>
        <dbReference type="ChEBI" id="CHEBI:15377"/>
        <dbReference type="ChEBI" id="CHEBI:15378"/>
        <dbReference type="ChEBI" id="CHEBI:33019"/>
        <dbReference type="ChEBI" id="CHEBI:37568"/>
        <dbReference type="ChEBI" id="CHEBI:63528"/>
        <dbReference type="EC" id="3.6.1.9"/>
    </reaction>
</comment>
<proteinExistence type="inferred from homology"/>
<feature type="site" description="Important for substrate specificity" evidence="4">
    <location>
        <position position="13"/>
    </location>
</feature>
<dbReference type="Proteomes" id="UP000478837">
    <property type="component" value="Unassembled WGS sequence"/>
</dbReference>
<reference evidence="5 6" key="1">
    <citation type="submission" date="2020-01" db="EMBL/GenBank/DDBJ databases">
        <title>Genomes of bacteria type strains.</title>
        <authorList>
            <person name="Chen J."/>
            <person name="Zhu S."/>
            <person name="Yang J."/>
        </authorList>
    </citation>
    <scope>NUCLEOTIDE SEQUENCE [LARGE SCALE GENOMIC DNA]</scope>
    <source>
        <strain evidence="5 6">LMG 22958</strain>
    </source>
</reference>